<reference evidence="7 8" key="1">
    <citation type="submission" date="2024-05" db="EMBL/GenBank/DDBJ databases">
        <authorList>
            <person name="Liu Q."/>
            <person name="Xin Y.-H."/>
        </authorList>
    </citation>
    <scope>NUCLEOTIDE SEQUENCE [LARGE SCALE GENOMIC DNA]</scope>
    <source>
        <strain evidence="7 8">CGMCC 1.10181</strain>
    </source>
</reference>
<organism evidence="7 8">
    <name type="scientific">Sphingomonas oligophenolica</name>
    <dbReference type="NCBI Taxonomy" id="301154"/>
    <lineage>
        <taxon>Bacteria</taxon>
        <taxon>Pseudomonadati</taxon>
        <taxon>Pseudomonadota</taxon>
        <taxon>Alphaproteobacteria</taxon>
        <taxon>Sphingomonadales</taxon>
        <taxon>Sphingomonadaceae</taxon>
        <taxon>Sphingomonas</taxon>
    </lineage>
</organism>
<dbReference type="InterPro" id="IPR000595">
    <property type="entry name" value="cNMP-bd_dom"/>
</dbReference>
<evidence type="ECO:0000256" key="1">
    <source>
        <dbReference type="ARBA" id="ARBA00010688"/>
    </source>
</evidence>
<keyword evidence="3" id="KW-0547">Nucleotide-binding</keyword>
<proteinExistence type="inferred from homology"/>
<dbReference type="GO" id="GO:0016301">
    <property type="term" value="F:kinase activity"/>
    <property type="evidence" value="ECO:0007669"/>
    <property type="project" value="UniProtKB-KW"/>
</dbReference>
<dbReference type="PANTHER" id="PTHR43085">
    <property type="entry name" value="HEXOKINASE FAMILY MEMBER"/>
    <property type="match status" value="1"/>
</dbReference>
<dbReference type="InterPro" id="IPR011611">
    <property type="entry name" value="PfkB_dom"/>
</dbReference>
<feature type="domain" description="Cyclic nucleotide-binding" evidence="6">
    <location>
        <begin position="228"/>
        <end position="283"/>
    </location>
</feature>
<dbReference type="PROSITE" id="PS50042">
    <property type="entry name" value="CNMP_BINDING_3"/>
    <property type="match status" value="1"/>
</dbReference>
<dbReference type="InterPro" id="IPR002173">
    <property type="entry name" value="Carboh/pur_kinase_PfkB_CS"/>
</dbReference>
<evidence type="ECO:0000313" key="8">
    <source>
        <dbReference type="Proteomes" id="UP001419910"/>
    </source>
</evidence>
<evidence type="ECO:0000256" key="4">
    <source>
        <dbReference type="ARBA" id="ARBA00022777"/>
    </source>
</evidence>
<dbReference type="EC" id="2.7.1.-" evidence="7"/>
<name>A0ABU9YAD8_9SPHN</name>
<sequence length="333" mass="35145">MTAFALEAGMHLICGEALYDLFVDEGETGSTGEVRLKAVAGGSPFNVAVGMARLGVQVGFASDLARDFLGDRIAAQLTTEGVANQFLRRSAVITALAIIATDDLGKPRYSFSGLDQALYYPVGEVIDQVEDKIEGVHLGSIATVLPNSARPLLCLAHRFADRALISFDPNVRLSVVPERATWHGAIEDLRPLCHVIKVSEEDIALLYGDADPDAICRAWLNDRTALVVLTRGSQGASLFTHAAGCVEIPPADTVVVDTVGAGDSFMAAMLSMLTQERWVSSAAIASLNAKQLFALGSFAVGAAGVTCSRRGPILPTSLELEALTRCSIDGADV</sequence>
<comment type="similarity">
    <text evidence="1">Belongs to the carbohydrate kinase PfkB family.</text>
</comment>
<dbReference type="PANTHER" id="PTHR43085:SF1">
    <property type="entry name" value="PSEUDOURIDINE KINASE-RELATED"/>
    <property type="match status" value="1"/>
</dbReference>
<dbReference type="RefSeq" id="WP_343887106.1">
    <property type="nucleotide sequence ID" value="NZ_BAAAEH010000001.1"/>
</dbReference>
<dbReference type="CDD" id="cd01167">
    <property type="entry name" value="bac_FRK"/>
    <property type="match status" value="1"/>
</dbReference>
<dbReference type="Proteomes" id="UP001419910">
    <property type="component" value="Unassembled WGS sequence"/>
</dbReference>
<dbReference type="Gene3D" id="3.40.1190.20">
    <property type="match status" value="1"/>
</dbReference>
<evidence type="ECO:0000313" key="7">
    <source>
        <dbReference type="EMBL" id="MEN2792749.1"/>
    </source>
</evidence>
<accession>A0ABU9YAD8</accession>
<evidence type="ECO:0000256" key="5">
    <source>
        <dbReference type="ARBA" id="ARBA00022840"/>
    </source>
</evidence>
<dbReference type="EMBL" id="JBDIME010000033">
    <property type="protein sequence ID" value="MEN2792749.1"/>
    <property type="molecule type" value="Genomic_DNA"/>
</dbReference>
<gene>
    <name evidence="7" type="ORF">ABC974_24180</name>
</gene>
<dbReference type="Pfam" id="PF00294">
    <property type="entry name" value="PfkB"/>
    <property type="match status" value="1"/>
</dbReference>
<keyword evidence="4 7" id="KW-0418">Kinase</keyword>
<evidence type="ECO:0000259" key="6">
    <source>
        <dbReference type="PROSITE" id="PS50042"/>
    </source>
</evidence>
<keyword evidence="8" id="KW-1185">Reference proteome</keyword>
<keyword evidence="2 7" id="KW-0808">Transferase</keyword>
<dbReference type="InterPro" id="IPR050306">
    <property type="entry name" value="PfkB_Carbo_kinase"/>
</dbReference>
<keyword evidence="5" id="KW-0067">ATP-binding</keyword>
<protein>
    <submittedName>
        <fullName evidence="7">Carbohydrate kinase</fullName>
        <ecNumber evidence="7">2.7.1.-</ecNumber>
    </submittedName>
</protein>
<dbReference type="SUPFAM" id="SSF53613">
    <property type="entry name" value="Ribokinase-like"/>
    <property type="match status" value="1"/>
</dbReference>
<evidence type="ECO:0000256" key="3">
    <source>
        <dbReference type="ARBA" id="ARBA00022741"/>
    </source>
</evidence>
<comment type="caution">
    <text evidence="7">The sequence shown here is derived from an EMBL/GenBank/DDBJ whole genome shotgun (WGS) entry which is preliminary data.</text>
</comment>
<dbReference type="InterPro" id="IPR029056">
    <property type="entry name" value="Ribokinase-like"/>
</dbReference>
<dbReference type="PROSITE" id="PS00584">
    <property type="entry name" value="PFKB_KINASES_2"/>
    <property type="match status" value="1"/>
</dbReference>
<evidence type="ECO:0000256" key="2">
    <source>
        <dbReference type="ARBA" id="ARBA00022679"/>
    </source>
</evidence>